<dbReference type="EMBL" id="JBHLSW010000003">
    <property type="protein sequence ID" value="MFC0633179.1"/>
    <property type="molecule type" value="Genomic_DNA"/>
</dbReference>
<sequence>MPSRALSLSPDHQRFVDDQVASGAYPDAEAVIEEALERLANAEDDAAREARFNRLIQEGLDDLDAGRYETVTDTRAWLDGLGREVKAEPR</sequence>
<dbReference type="RefSeq" id="WP_376834789.1">
    <property type="nucleotide sequence ID" value="NZ_JBHLSW010000003.1"/>
</dbReference>
<gene>
    <name evidence="1" type="ORF">ACFFGE_04715</name>
</gene>
<evidence type="ECO:0000313" key="1">
    <source>
        <dbReference type="EMBL" id="MFC0633179.1"/>
    </source>
</evidence>
<dbReference type="Gene3D" id="6.10.10.120">
    <property type="entry name" value="Antitoxin ParD1-like"/>
    <property type="match status" value="1"/>
</dbReference>
<dbReference type="InterPro" id="IPR038296">
    <property type="entry name" value="ParD_sf"/>
</dbReference>
<comment type="caution">
    <text evidence="1">The sequence shown here is derived from an EMBL/GenBank/DDBJ whole genome shotgun (WGS) entry which is preliminary data.</text>
</comment>
<evidence type="ECO:0000313" key="2">
    <source>
        <dbReference type="Proteomes" id="UP001589906"/>
    </source>
</evidence>
<organism evidence="1 2">
    <name type="scientific">Brevundimonas balnearis</name>
    <dbReference type="NCBI Taxonomy" id="1572858"/>
    <lineage>
        <taxon>Bacteria</taxon>
        <taxon>Pseudomonadati</taxon>
        <taxon>Pseudomonadota</taxon>
        <taxon>Alphaproteobacteria</taxon>
        <taxon>Caulobacterales</taxon>
        <taxon>Caulobacteraceae</taxon>
        <taxon>Brevundimonas</taxon>
    </lineage>
</organism>
<protein>
    <recommendedName>
        <fullName evidence="3">Addiction module antidote protein, CC2985 family</fullName>
    </recommendedName>
</protein>
<accession>A0ABV6R0N3</accession>
<keyword evidence="2" id="KW-1185">Reference proteome</keyword>
<reference evidence="1 2" key="1">
    <citation type="submission" date="2024-09" db="EMBL/GenBank/DDBJ databases">
        <authorList>
            <person name="Sun Q."/>
            <person name="Mori K."/>
        </authorList>
    </citation>
    <scope>NUCLEOTIDE SEQUENCE [LARGE SCALE GENOMIC DNA]</scope>
    <source>
        <strain evidence="1 2">NCAIM B.02621</strain>
    </source>
</reference>
<dbReference type="Proteomes" id="UP001589906">
    <property type="component" value="Unassembled WGS sequence"/>
</dbReference>
<proteinExistence type="predicted"/>
<name>A0ABV6R0N3_9CAUL</name>
<evidence type="ECO:0008006" key="3">
    <source>
        <dbReference type="Google" id="ProtNLM"/>
    </source>
</evidence>